<dbReference type="Proteomes" id="UP000005324">
    <property type="component" value="Unassembled WGS sequence"/>
</dbReference>
<accession>D5RG11</accession>
<keyword evidence="3" id="KW-1185">Reference proteome</keyword>
<evidence type="ECO:0000313" key="2">
    <source>
        <dbReference type="EMBL" id="EFH13755.1"/>
    </source>
</evidence>
<evidence type="ECO:0000256" key="1">
    <source>
        <dbReference type="SAM" id="MobiDB-lite"/>
    </source>
</evidence>
<feature type="compositionally biased region" description="Low complexity" evidence="1">
    <location>
        <begin position="13"/>
        <end position="29"/>
    </location>
</feature>
<reference evidence="2 3" key="1">
    <citation type="submission" date="2010-04" db="EMBL/GenBank/DDBJ databases">
        <authorList>
            <person name="Qin X."/>
            <person name="Bachman B."/>
            <person name="Battles P."/>
            <person name="Bell A."/>
            <person name="Bess C."/>
            <person name="Bickham C."/>
            <person name="Chaboub L."/>
            <person name="Chen D."/>
            <person name="Coyle M."/>
            <person name="Deiros D.R."/>
            <person name="Dinh H."/>
            <person name="Forbes L."/>
            <person name="Fowler G."/>
            <person name="Francisco L."/>
            <person name="Fu Q."/>
            <person name="Gubbala S."/>
            <person name="Hale W."/>
            <person name="Han Y."/>
            <person name="Hemphill L."/>
            <person name="Highlander S.K."/>
            <person name="Hirani K."/>
            <person name="Hogues M."/>
            <person name="Jackson L."/>
            <person name="Jakkamsetti A."/>
            <person name="Javaid M."/>
            <person name="Jiang H."/>
            <person name="Korchina V."/>
            <person name="Kovar C."/>
            <person name="Lara F."/>
            <person name="Lee S."/>
            <person name="Mata R."/>
            <person name="Mathew T."/>
            <person name="Moen C."/>
            <person name="Morales K."/>
            <person name="Munidasa M."/>
            <person name="Nazareth L."/>
            <person name="Ngo R."/>
            <person name="Nguyen L."/>
            <person name="Okwuonu G."/>
            <person name="Ongeri F."/>
            <person name="Patil S."/>
            <person name="Petrosino J."/>
            <person name="Pham C."/>
            <person name="Pham P."/>
            <person name="Pu L.-L."/>
            <person name="Puazo M."/>
            <person name="Raj R."/>
            <person name="Reid J."/>
            <person name="Rouhana J."/>
            <person name="Saada N."/>
            <person name="Shang Y."/>
            <person name="Simmons D."/>
            <person name="Thornton R."/>
            <person name="Warren J."/>
            <person name="Weissenberger G."/>
            <person name="Zhang J."/>
            <person name="Zhang L."/>
            <person name="Zhou C."/>
            <person name="Zhu D."/>
            <person name="Muzny D."/>
            <person name="Worley K."/>
            <person name="Gibbs R."/>
        </authorList>
    </citation>
    <scope>NUCLEOTIDE SEQUENCE [LARGE SCALE GENOMIC DNA]</scope>
    <source>
        <strain evidence="2 3">ATCC 49957</strain>
    </source>
</reference>
<evidence type="ECO:0000313" key="3">
    <source>
        <dbReference type="Proteomes" id="UP000005324"/>
    </source>
</evidence>
<dbReference type="EMBL" id="ADVL01000010">
    <property type="protein sequence ID" value="EFH13755.1"/>
    <property type="molecule type" value="Genomic_DNA"/>
</dbReference>
<dbReference type="HOGENOM" id="CLU_3037314_0_0_5"/>
<feature type="region of interest" description="Disordered" evidence="1">
    <location>
        <begin position="1"/>
        <end position="54"/>
    </location>
</feature>
<proteinExistence type="predicted"/>
<protein>
    <submittedName>
        <fullName evidence="2">Uncharacterized protein</fullName>
    </submittedName>
</protein>
<feature type="non-terminal residue" evidence="2">
    <location>
        <position position="1"/>
    </location>
</feature>
<comment type="caution">
    <text evidence="2">The sequence shown here is derived from an EMBL/GenBank/DDBJ whole genome shotgun (WGS) entry which is preliminary data.</text>
</comment>
<organism evidence="2 3">
    <name type="scientific">Pseudoroseomonas cervicalis ATCC 49957</name>
    <dbReference type="NCBI Taxonomy" id="525371"/>
    <lineage>
        <taxon>Bacteria</taxon>
        <taxon>Pseudomonadati</taxon>
        <taxon>Pseudomonadota</taxon>
        <taxon>Alphaproteobacteria</taxon>
        <taxon>Acetobacterales</taxon>
        <taxon>Roseomonadaceae</taxon>
        <taxon>Roseomonas</taxon>
    </lineage>
</organism>
<gene>
    <name evidence="2" type="ORF">HMPREF0731_0020</name>
</gene>
<dbReference type="AlphaFoldDB" id="D5RG11"/>
<sequence length="54" mass="5511">RGGRRRPSLLAPGQADSGQQQQHQGQSGEAEGHDGHLGGAGSGPADRPILIICQ</sequence>
<name>D5RG11_9PROT</name>